<dbReference type="Proteomes" id="UP000199202">
    <property type="component" value="Unassembled WGS sequence"/>
</dbReference>
<name>A0A1G9RND0_9ACTN</name>
<accession>A0A1G9RND0</accession>
<organism evidence="4 5">
    <name type="scientific">Nonomuraea jiangxiensis</name>
    <dbReference type="NCBI Taxonomy" id="633440"/>
    <lineage>
        <taxon>Bacteria</taxon>
        <taxon>Bacillati</taxon>
        <taxon>Actinomycetota</taxon>
        <taxon>Actinomycetes</taxon>
        <taxon>Streptosporangiales</taxon>
        <taxon>Streptosporangiaceae</taxon>
        <taxon>Nonomuraea</taxon>
    </lineage>
</organism>
<dbReference type="Gene3D" id="1.10.357.10">
    <property type="entry name" value="Tetracycline Repressor, domain 2"/>
    <property type="match status" value="1"/>
</dbReference>
<dbReference type="STRING" id="633440.SAMN05421869_1392"/>
<dbReference type="GO" id="GO:0045892">
    <property type="term" value="P:negative regulation of DNA-templated transcription"/>
    <property type="evidence" value="ECO:0007669"/>
    <property type="project" value="InterPro"/>
</dbReference>
<dbReference type="Pfam" id="PF02909">
    <property type="entry name" value="TetR_C_1"/>
    <property type="match status" value="1"/>
</dbReference>
<evidence type="ECO:0000259" key="3">
    <source>
        <dbReference type="Pfam" id="PF02909"/>
    </source>
</evidence>
<feature type="domain" description="Tetracycline repressor TetR C-terminal" evidence="3">
    <location>
        <begin position="17"/>
        <end position="80"/>
    </location>
</feature>
<keyword evidence="1" id="KW-0805">Transcription regulation</keyword>
<proteinExistence type="predicted"/>
<protein>
    <submittedName>
        <fullName evidence="4">Tetracyclin repressor, C-terminal all-alpha domain</fullName>
    </submittedName>
</protein>
<keyword evidence="5" id="KW-1185">Reference proteome</keyword>
<dbReference type="SUPFAM" id="SSF48498">
    <property type="entry name" value="Tetracyclin repressor-like, C-terminal domain"/>
    <property type="match status" value="1"/>
</dbReference>
<sequence>MTDRAFGRPPATAANQRQAVEQWADGLWRAYERRPWILQVRTRSAPIGPNELEWFEDCVAALTKTGLDHQELVAMATFISFAVRDLARVSHELQPQHSATPRA</sequence>
<dbReference type="EMBL" id="FNDJ01000039">
    <property type="protein sequence ID" value="SDM24704.1"/>
    <property type="molecule type" value="Genomic_DNA"/>
</dbReference>
<dbReference type="OrthoDB" id="2570341at2"/>
<gene>
    <name evidence="4" type="ORF">SAMN05421869_1392</name>
</gene>
<evidence type="ECO:0000256" key="2">
    <source>
        <dbReference type="ARBA" id="ARBA00023163"/>
    </source>
</evidence>
<evidence type="ECO:0000313" key="5">
    <source>
        <dbReference type="Proteomes" id="UP000199202"/>
    </source>
</evidence>
<evidence type="ECO:0000256" key="1">
    <source>
        <dbReference type="ARBA" id="ARBA00023015"/>
    </source>
</evidence>
<keyword evidence="2" id="KW-0804">Transcription</keyword>
<dbReference type="RefSeq" id="WP_090946392.1">
    <property type="nucleotide sequence ID" value="NZ_FNDJ01000039.1"/>
</dbReference>
<evidence type="ECO:0000313" key="4">
    <source>
        <dbReference type="EMBL" id="SDM24704.1"/>
    </source>
</evidence>
<dbReference type="InterPro" id="IPR036271">
    <property type="entry name" value="Tet_transcr_reg_TetR-rel_C_sf"/>
</dbReference>
<reference evidence="4 5" key="1">
    <citation type="submission" date="2016-10" db="EMBL/GenBank/DDBJ databases">
        <authorList>
            <person name="de Groot N.N."/>
        </authorList>
    </citation>
    <scope>NUCLEOTIDE SEQUENCE [LARGE SCALE GENOMIC DNA]</scope>
    <source>
        <strain evidence="4 5">CGMCC 4.6533</strain>
    </source>
</reference>
<dbReference type="AlphaFoldDB" id="A0A1G9RND0"/>
<dbReference type="InterPro" id="IPR004111">
    <property type="entry name" value="Repressor_TetR_C"/>
</dbReference>